<dbReference type="PROSITE" id="PS50110">
    <property type="entry name" value="RESPONSE_REGULATORY"/>
    <property type="match status" value="1"/>
</dbReference>
<accession>A0ABP7NQG5</accession>
<protein>
    <submittedName>
        <fullName evidence="3">Response regulator</fullName>
    </submittedName>
</protein>
<dbReference type="PANTHER" id="PTHR44520:SF2">
    <property type="entry name" value="RESPONSE REGULATOR RCP1"/>
    <property type="match status" value="1"/>
</dbReference>
<feature type="modified residue" description="4-aspartylphosphate" evidence="1">
    <location>
        <position position="61"/>
    </location>
</feature>
<keyword evidence="4" id="KW-1185">Reference proteome</keyword>
<evidence type="ECO:0000256" key="1">
    <source>
        <dbReference type="PROSITE-ProRule" id="PRU00169"/>
    </source>
</evidence>
<dbReference type="PANTHER" id="PTHR44520">
    <property type="entry name" value="RESPONSE REGULATOR RCP1-RELATED"/>
    <property type="match status" value="1"/>
</dbReference>
<reference evidence="4" key="1">
    <citation type="journal article" date="2019" name="Int. J. Syst. Evol. Microbiol.">
        <title>The Global Catalogue of Microorganisms (GCM) 10K type strain sequencing project: providing services to taxonomists for standard genome sequencing and annotation.</title>
        <authorList>
            <consortium name="The Broad Institute Genomics Platform"/>
            <consortium name="The Broad Institute Genome Sequencing Center for Infectious Disease"/>
            <person name="Wu L."/>
            <person name="Ma J."/>
        </authorList>
    </citation>
    <scope>NUCLEOTIDE SEQUENCE [LARGE SCALE GENOMIC DNA]</scope>
    <source>
        <strain evidence="4">JCM 17214</strain>
    </source>
</reference>
<dbReference type="SUPFAM" id="SSF52172">
    <property type="entry name" value="CheY-like"/>
    <property type="match status" value="1"/>
</dbReference>
<evidence type="ECO:0000313" key="4">
    <source>
        <dbReference type="Proteomes" id="UP001499909"/>
    </source>
</evidence>
<dbReference type="SMART" id="SM00448">
    <property type="entry name" value="REC"/>
    <property type="match status" value="1"/>
</dbReference>
<name>A0ABP7NQG5_9BACT</name>
<proteinExistence type="predicted"/>
<feature type="domain" description="Response regulatory" evidence="2">
    <location>
        <begin position="6"/>
        <end position="130"/>
    </location>
</feature>
<dbReference type="Pfam" id="PF00072">
    <property type="entry name" value="Response_reg"/>
    <property type="match status" value="1"/>
</dbReference>
<dbReference type="InterPro" id="IPR052893">
    <property type="entry name" value="TCS_response_regulator"/>
</dbReference>
<evidence type="ECO:0000313" key="3">
    <source>
        <dbReference type="EMBL" id="GAA3952012.1"/>
    </source>
</evidence>
<dbReference type="RefSeq" id="WP_345117281.1">
    <property type="nucleotide sequence ID" value="NZ_BAABDH010000110.1"/>
</dbReference>
<dbReference type="EMBL" id="BAABDH010000110">
    <property type="protein sequence ID" value="GAA3952012.1"/>
    <property type="molecule type" value="Genomic_DNA"/>
</dbReference>
<organism evidence="3 4">
    <name type="scientific">Hymenobacter algoricola</name>
    <dbReference type="NCBI Taxonomy" id="486267"/>
    <lineage>
        <taxon>Bacteria</taxon>
        <taxon>Pseudomonadati</taxon>
        <taxon>Bacteroidota</taxon>
        <taxon>Cytophagia</taxon>
        <taxon>Cytophagales</taxon>
        <taxon>Hymenobacteraceae</taxon>
        <taxon>Hymenobacter</taxon>
    </lineage>
</organism>
<dbReference type="Gene3D" id="3.40.50.2300">
    <property type="match status" value="1"/>
</dbReference>
<dbReference type="Proteomes" id="UP001499909">
    <property type="component" value="Unassembled WGS sequence"/>
</dbReference>
<gene>
    <name evidence="3" type="ORF">GCM10022406_37260</name>
</gene>
<keyword evidence="1" id="KW-0597">Phosphoprotein</keyword>
<dbReference type="InterPro" id="IPR011006">
    <property type="entry name" value="CheY-like_superfamily"/>
</dbReference>
<evidence type="ECO:0000259" key="2">
    <source>
        <dbReference type="PROSITE" id="PS50110"/>
    </source>
</evidence>
<sequence length="144" mass="15728">MEKLSSVLLVDDDSTNNFLNELLLKSLNVTEQVLIAENGTQALALLENTAGPAEPALILLDVNMPGLNGIQFLEAYQQTSRARHAATVIIMLTTTMDARDLGRLDELNIAGLVSKPLTQEKINSILQLHFQRQLPSHDPAADTL</sequence>
<comment type="caution">
    <text evidence="3">The sequence shown here is derived from an EMBL/GenBank/DDBJ whole genome shotgun (WGS) entry which is preliminary data.</text>
</comment>
<dbReference type="InterPro" id="IPR001789">
    <property type="entry name" value="Sig_transdc_resp-reg_receiver"/>
</dbReference>